<dbReference type="EC" id="1.3.99.-" evidence="1"/>
<organism evidence="1">
    <name type="scientific">termite gut metagenome</name>
    <dbReference type="NCBI Taxonomy" id="433724"/>
    <lineage>
        <taxon>unclassified sequences</taxon>
        <taxon>metagenomes</taxon>
        <taxon>organismal metagenomes</taxon>
    </lineage>
</organism>
<dbReference type="EMBL" id="SNRY01008841">
    <property type="protein sequence ID" value="KAA6307895.1"/>
    <property type="molecule type" value="Genomic_DNA"/>
</dbReference>
<proteinExistence type="predicted"/>
<comment type="caution">
    <text evidence="1">The sequence shown here is derived from an EMBL/GenBank/DDBJ whole genome shotgun (WGS) entry which is preliminary data.</text>
</comment>
<accession>A0A5J4PEJ0</accession>
<name>A0A5J4PEJ0_9ZZZZ</name>
<keyword evidence="1" id="KW-0560">Oxidoreductase</keyword>
<sequence>MANFYLDTPELKHHLSHPLMKRIVELKERN</sequence>
<gene>
    <name evidence="1" type="ORF">EZS27_040432</name>
</gene>
<evidence type="ECO:0000313" key="1">
    <source>
        <dbReference type="EMBL" id="KAA6307895.1"/>
    </source>
</evidence>
<dbReference type="AlphaFoldDB" id="A0A5J4PEJ0"/>
<dbReference type="GO" id="GO:0016491">
    <property type="term" value="F:oxidoreductase activity"/>
    <property type="evidence" value="ECO:0007669"/>
    <property type="project" value="UniProtKB-KW"/>
</dbReference>
<protein>
    <submittedName>
        <fullName evidence="1">Acyl-CoA dehydrogenase</fullName>
        <ecNumber evidence="1">1.3.99.-</ecNumber>
    </submittedName>
</protein>
<reference evidence="1" key="1">
    <citation type="submission" date="2019-03" db="EMBL/GenBank/DDBJ databases">
        <title>Single cell metagenomics reveals metabolic interactions within the superorganism composed of flagellate Streblomastix strix and complex community of Bacteroidetes bacteria on its surface.</title>
        <authorList>
            <person name="Treitli S.C."/>
            <person name="Kolisko M."/>
            <person name="Husnik F."/>
            <person name="Keeling P."/>
            <person name="Hampl V."/>
        </authorList>
    </citation>
    <scope>NUCLEOTIDE SEQUENCE</scope>
    <source>
        <strain evidence="1">STM</strain>
    </source>
</reference>
<feature type="non-terminal residue" evidence="1">
    <location>
        <position position="30"/>
    </location>
</feature>